<dbReference type="AlphaFoldDB" id="A0A3B0V6S6"/>
<keyword evidence="1" id="KW-0472">Membrane</keyword>
<keyword evidence="3" id="KW-0808">Transferase</keyword>
<keyword evidence="1" id="KW-1133">Transmembrane helix</keyword>
<dbReference type="InterPro" id="IPR014546">
    <property type="entry name" value="UCP028440_lipidA_biosyn"/>
</dbReference>
<reference evidence="3" key="1">
    <citation type="submission" date="2018-06" db="EMBL/GenBank/DDBJ databases">
        <authorList>
            <person name="Zhirakovskaya E."/>
        </authorList>
    </citation>
    <scope>NUCLEOTIDE SEQUENCE</scope>
</reference>
<evidence type="ECO:0000256" key="1">
    <source>
        <dbReference type="SAM" id="Phobius"/>
    </source>
</evidence>
<gene>
    <name evidence="3" type="ORF">MNBD_DELTA02-324</name>
</gene>
<dbReference type="GO" id="GO:0016020">
    <property type="term" value="C:membrane"/>
    <property type="evidence" value="ECO:0007669"/>
    <property type="project" value="GOC"/>
</dbReference>
<keyword evidence="3" id="KW-0328">Glycosyltransferase</keyword>
<protein>
    <submittedName>
        <fullName evidence="3">Lipid-A-disaccharide synthase</fullName>
        <ecNumber evidence="3">2.4.1.182</ecNumber>
    </submittedName>
</protein>
<accession>A0A3B0V6S6</accession>
<proteinExistence type="predicted"/>
<dbReference type="Pfam" id="PF07578">
    <property type="entry name" value="LAB_N"/>
    <property type="match status" value="1"/>
</dbReference>
<feature type="domain" description="Lipid A biosynthesis N-terminal" evidence="2">
    <location>
        <begin position="9"/>
        <end position="80"/>
    </location>
</feature>
<dbReference type="Gene3D" id="1.20.1280.290">
    <property type="match status" value="1"/>
</dbReference>
<evidence type="ECO:0000313" key="3">
    <source>
        <dbReference type="EMBL" id="VAW36013.1"/>
    </source>
</evidence>
<dbReference type="SMART" id="SM01259">
    <property type="entry name" value="LAB_N"/>
    <property type="match status" value="1"/>
</dbReference>
<feature type="transmembrane region" description="Helical" evidence="1">
    <location>
        <begin position="6"/>
        <end position="26"/>
    </location>
</feature>
<feature type="transmembrane region" description="Helical" evidence="1">
    <location>
        <begin position="63"/>
        <end position="81"/>
    </location>
</feature>
<dbReference type="GO" id="GO:0009245">
    <property type="term" value="P:lipid A biosynthetic process"/>
    <property type="evidence" value="ECO:0007669"/>
    <property type="project" value="InterPro"/>
</dbReference>
<dbReference type="PIRSF" id="PIRSF028440">
    <property type="entry name" value="UCP_LAB_N"/>
    <property type="match status" value="1"/>
</dbReference>
<evidence type="ECO:0000259" key="2">
    <source>
        <dbReference type="SMART" id="SM01259"/>
    </source>
</evidence>
<dbReference type="GO" id="GO:0008915">
    <property type="term" value="F:lipid-A-disaccharide synthase activity"/>
    <property type="evidence" value="ECO:0007669"/>
    <property type="project" value="UniProtKB-EC"/>
</dbReference>
<dbReference type="EC" id="2.4.1.182" evidence="3"/>
<feature type="transmembrane region" description="Helical" evidence="1">
    <location>
        <begin position="38"/>
        <end position="57"/>
    </location>
</feature>
<keyword evidence="1" id="KW-0812">Transmembrane</keyword>
<organism evidence="3">
    <name type="scientific">hydrothermal vent metagenome</name>
    <dbReference type="NCBI Taxonomy" id="652676"/>
    <lineage>
        <taxon>unclassified sequences</taxon>
        <taxon>metagenomes</taxon>
        <taxon>ecological metagenomes</taxon>
    </lineage>
</organism>
<sequence>MSESIWLAIGFTGQILFGSRFIIQWLASEKAKKSVMPLAFWFFSIGGGLTLLSYAIWRRDPVFIVGQSLGIFIYGRNLMLIRREKQRKSAL</sequence>
<dbReference type="InterPro" id="IPR011499">
    <property type="entry name" value="Lipid_A_biosynth_N"/>
</dbReference>
<dbReference type="EMBL" id="UOEZ01000035">
    <property type="protein sequence ID" value="VAW36013.1"/>
    <property type="molecule type" value="Genomic_DNA"/>
</dbReference>
<name>A0A3B0V6S6_9ZZZZ</name>